<evidence type="ECO:0000256" key="1">
    <source>
        <dbReference type="ARBA" id="ARBA00010515"/>
    </source>
</evidence>
<comment type="caution">
    <text evidence="5">The sequence shown here is derived from an EMBL/GenBank/DDBJ whole genome shotgun (WGS) entry which is preliminary data.</text>
</comment>
<dbReference type="OrthoDB" id="9777975at2"/>
<comment type="similarity">
    <text evidence="1">Belongs to the 'GDXG' lipolytic enzyme family.</text>
</comment>
<feature type="domain" description="BD-FAE-like" evidence="4">
    <location>
        <begin position="78"/>
        <end position="271"/>
    </location>
</feature>
<dbReference type="PROSITE" id="PS01173">
    <property type="entry name" value="LIPASE_GDXG_HIS"/>
    <property type="match status" value="1"/>
</dbReference>
<dbReference type="InterPro" id="IPR029058">
    <property type="entry name" value="AB_hydrolase_fold"/>
</dbReference>
<dbReference type="EMBL" id="QNUL01000007">
    <property type="protein sequence ID" value="REA61551.1"/>
    <property type="molecule type" value="Genomic_DNA"/>
</dbReference>
<keyword evidence="2 5" id="KW-0378">Hydrolase</keyword>
<feature type="chain" id="PRO_5017809548" evidence="3">
    <location>
        <begin position="21"/>
        <end position="329"/>
    </location>
</feature>
<dbReference type="PANTHER" id="PTHR48081:SF13">
    <property type="entry name" value="ALPHA_BETA HYDROLASE"/>
    <property type="match status" value="1"/>
</dbReference>
<feature type="signal peptide" evidence="3">
    <location>
        <begin position="1"/>
        <end position="20"/>
    </location>
</feature>
<name>A0A3D8YBM4_9BACT</name>
<dbReference type="Proteomes" id="UP000256373">
    <property type="component" value="Unassembled WGS sequence"/>
</dbReference>
<dbReference type="InterPro" id="IPR002168">
    <property type="entry name" value="Lipase_GDXG_HIS_AS"/>
</dbReference>
<dbReference type="Pfam" id="PF20434">
    <property type="entry name" value="BD-FAE"/>
    <property type="match status" value="1"/>
</dbReference>
<organism evidence="5 6">
    <name type="scientific">Dyadobacter luteus</name>
    <dbReference type="NCBI Taxonomy" id="2259619"/>
    <lineage>
        <taxon>Bacteria</taxon>
        <taxon>Pseudomonadati</taxon>
        <taxon>Bacteroidota</taxon>
        <taxon>Cytophagia</taxon>
        <taxon>Cytophagales</taxon>
        <taxon>Spirosomataceae</taxon>
        <taxon>Dyadobacter</taxon>
    </lineage>
</organism>
<dbReference type="AlphaFoldDB" id="A0A3D8YBM4"/>
<dbReference type="RefSeq" id="WP_115830993.1">
    <property type="nucleotide sequence ID" value="NZ_QNUL01000007.1"/>
</dbReference>
<dbReference type="InterPro" id="IPR050300">
    <property type="entry name" value="GDXG_lipolytic_enzyme"/>
</dbReference>
<evidence type="ECO:0000256" key="3">
    <source>
        <dbReference type="SAM" id="SignalP"/>
    </source>
</evidence>
<reference evidence="5 6" key="1">
    <citation type="submission" date="2018-07" db="EMBL/GenBank/DDBJ databases">
        <title>Dyadobacter roseus sp. nov., isolated from rose rhizosphere soil.</title>
        <authorList>
            <person name="Chen L."/>
        </authorList>
    </citation>
    <scope>NUCLEOTIDE SEQUENCE [LARGE SCALE GENOMIC DNA]</scope>
    <source>
        <strain evidence="5 6">RS19</strain>
    </source>
</reference>
<evidence type="ECO:0000256" key="2">
    <source>
        <dbReference type="ARBA" id="ARBA00022801"/>
    </source>
</evidence>
<dbReference type="SUPFAM" id="SSF53474">
    <property type="entry name" value="alpha/beta-Hydrolases"/>
    <property type="match status" value="1"/>
</dbReference>
<evidence type="ECO:0000313" key="5">
    <source>
        <dbReference type="EMBL" id="REA61551.1"/>
    </source>
</evidence>
<dbReference type="InterPro" id="IPR049492">
    <property type="entry name" value="BD-FAE-like_dom"/>
</dbReference>
<evidence type="ECO:0000313" key="6">
    <source>
        <dbReference type="Proteomes" id="UP000256373"/>
    </source>
</evidence>
<proteinExistence type="inferred from homology"/>
<accession>A0A3D8YBM4</accession>
<dbReference type="Gene3D" id="3.40.50.1820">
    <property type="entry name" value="alpha/beta hydrolase"/>
    <property type="match status" value="1"/>
</dbReference>
<sequence>MLRKRFWTIALVAGSLPALAQIQPSGVPDTSFTVAGSYQKELKYHPSITLADSTMPASVTVLRNVPYRTINKDRKLLLDIYRKREKQAKAPAILMIHGGGWRSGDRTHNATLARRLADKGFIAITADYRLSTEALYPAAVYDVKAAVRWIKANAAQYGIDPARIAILGFSAGGELAAFTGATNGNKKYDGPDPENAKYPSTVQAVIDIDGTLSFVHPESGEGNDSKSISAGTYWFGYSKAERREIWEEASPLAHVGSSTPPTIFINSSVDRMHAGRTDFIKVLDGHGTYNTIKSFPDAPHTFMFFNPWFEPTLVAIKDFMNKVFPSGKR</sequence>
<gene>
    <name evidence="5" type="ORF">DSL64_11310</name>
</gene>
<dbReference type="PANTHER" id="PTHR48081">
    <property type="entry name" value="AB HYDROLASE SUPERFAMILY PROTEIN C4A8.06C"/>
    <property type="match status" value="1"/>
</dbReference>
<keyword evidence="6" id="KW-1185">Reference proteome</keyword>
<evidence type="ECO:0000259" key="4">
    <source>
        <dbReference type="Pfam" id="PF20434"/>
    </source>
</evidence>
<dbReference type="GO" id="GO:0016787">
    <property type="term" value="F:hydrolase activity"/>
    <property type="evidence" value="ECO:0007669"/>
    <property type="project" value="UniProtKB-KW"/>
</dbReference>
<keyword evidence="3" id="KW-0732">Signal</keyword>
<protein>
    <submittedName>
        <fullName evidence="5">Alpha/beta hydrolase</fullName>
    </submittedName>
</protein>